<evidence type="ECO:0000313" key="2">
    <source>
        <dbReference type="EMBL" id="GFY19048.1"/>
    </source>
</evidence>
<protein>
    <submittedName>
        <fullName evidence="2">Uncharacterized protein</fullName>
    </submittedName>
</protein>
<feature type="region of interest" description="Disordered" evidence="1">
    <location>
        <begin position="1"/>
        <end position="24"/>
    </location>
</feature>
<evidence type="ECO:0000256" key="1">
    <source>
        <dbReference type="SAM" id="MobiDB-lite"/>
    </source>
</evidence>
<sequence length="69" mass="7597">MVMFHSANNQIDMIPPDSRSGLSQESLLAREERCRNQAFASEAQMQQHSPNISFGETIGSPLVHLGGQL</sequence>
<dbReference type="EMBL" id="BMAU01021350">
    <property type="protein sequence ID" value="GFY19048.1"/>
    <property type="molecule type" value="Genomic_DNA"/>
</dbReference>
<gene>
    <name evidence="2" type="ORF">TNCV_3877361</name>
</gene>
<reference evidence="2" key="1">
    <citation type="submission" date="2020-08" db="EMBL/GenBank/DDBJ databases">
        <title>Multicomponent nature underlies the extraordinary mechanical properties of spider dragline silk.</title>
        <authorList>
            <person name="Kono N."/>
            <person name="Nakamura H."/>
            <person name="Mori M."/>
            <person name="Yoshida Y."/>
            <person name="Ohtoshi R."/>
            <person name="Malay A.D."/>
            <person name="Moran D.A.P."/>
            <person name="Tomita M."/>
            <person name="Numata K."/>
            <person name="Arakawa K."/>
        </authorList>
    </citation>
    <scope>NUCLEOTIDE SEQUENCE</scope>
</reference>
<feature type="compositionally biased region" description="Polar residues" evidence="1">
    <location>
        <begin position="1"/>
        <end position="11"/>
    </location>
</feature>
<organism evidence="2 3">
    <name type="scientific">Trichonephila clavipes</name>
    <name type="common">Golden silk orbweaver</name>
    <name type="synonym">Nephila clavipes</name>
    <dbReference type="NCBI Taxonomy" id="2585209"/>
    <lineage>
        <taxon>Eukaryota</taxon>
        <taxon>Metazoa</taxon>
        <taxon>Ecdysozoa</taxon>
        <taxon>Arthropoda</taxon>
        <taxon>Chelicerata</taxon>
        <taxon>Arachnida</taxon>
        <taxon>Araneae</taxon>
        <taxon>Araneomorphae</taxon>
        <taxon>Entelegynae</taxon>
        <taxon>Araneoidea</taxon>
        <taxon>Nephilidae</taxon>
        <taxon>Trichonephila</taxon>
    </lineage>
</organism>
<keyword evidence="3" id="KW-1185">Reference proteome</keyword>
<comment type="caution">
    <text evidence="2">The sequence shown here is derived from an EMBL/GenBank/DDBJ whole genome shotgun (WGS) entry which is preliminary data.</text>
</comment>
<name>A0A8X6SWR0_TRICX</name>
<dbReference type="AlphaFoldDB" id="A0A8X6SWR0"/>
<accession>A0A8X6SWR0</accession>
<evidence type="ECO:0000313" key="3">
    <source>
        <dbReference type="Proteomes" id="UP000887159"/>
    </source>
</evidence>
<dbReference type="Proteomes" id="UP000887159">
    <property type="component" value="Unassembled WGS sequence"/>
</dbReference>
<proteinExistence type="predicted"/>